<dbReference type="Proteomes" id="UP001190926">
    <property type="component" value="Unassembled WGS sequence"/>
</dbReference>
<name>A0AAD4IV63_PERFH</name>
<feature type="region of interest" description="Disordered" evidence="1">
    <location>
        <begin position="17"/>
        <end position="41"/>
    </location>
</feature>
<protein>
    <submittedName>
        <fullName evidence="2">Uncharacterized protein</fullName>
    </submittedName>
</protein>
<evidence type="ECO:0000256" key="1">
    <source>
        <dbReference type="SAM" id="MobiDB-lite"/>
    </source>
</evidence>
<accession>A0AAD4IV63</accession>
<reference evidence="2 3" key="1">
    <citation type="journal article" date="2021" name="Nat. Commun.">
        <title>Incipient diploidization of the medicinal plant Perilla within 10,000 years.</title>
        <authorList>
            <person name="Zhang Y."/>
            <person name="Shen Q."/>
            <person name="Leng L."/>
            <person name="Zhang D."/>
            <person name="Chen S."/>
            <person name="Shi Y."/>
            <person name="Ning Z."/>
            <person name="Chen S."/>
        </authorList>
    </citation>
    <scope>NUCLEOTIDE SEQUENCE [LARGE SCALE GENOMIC DNA]</scope>
    <source>
        <strain evidence="3">cv. PC099</strain>
    </source>
</reference>
<organism evidence="2 3">
    <name type="scientific">Perilla frutescens var. hirtella</name>
    <name type="common">Perilla citriodora</name>
    <name type="synonym">Perilla setoyensis</name>
    <dbReference type="NCBI Taxonomy" id="608512"/>
    <lineage>
        <taxon>Eukaryota</taxon>
        <taxon>Viridiplantae</taxon>
        <taxon>Streptophyta</taxon>
        <taxon>Embryophyta</taxon>
        <taxon>Tracheophyta</taxon>
        <taxon>Spermatophyta</taxon>
        <taxon>Magnoliopsida</taxon>
        <taxon>eudicotyledons</taxon>
        <taxon>Gunneridae</taxon>
        <taxon>Pentapetalae</taxon>
        <taxon>asterids</taxon>
        <taxon>lamiids</taxon>
        <taxon>Lamiales</taxon>
        <taxon>Lamiaceae</taxon>
        <taxon>Nepetoideae</taxon>
        <taxon>Elsholtzieae</taxon>
        <taxon>Perilla</taxon>
    </lineage>
</organism>
<dbReference type="AlphaFoldDB" id="A0AAD4IV63"/>
<evidence type="ECO:0000313" key="3">
    <source>
        <dbReference type="Proteomes" id="UP001190926"/>
    </source>
</evidence>
<dbReference type="PANTHER" id="PTHR34371">
    <property type="entry name" value="OS01G0551000 PROTEIN"/>
    <property type="match status" value="1"/>
</dbReference>
<gene>
    <name evidence="2" type="ORF">C2S53_000065</name>
</gene>
<dbReference type="PANTHER" id="PTHR34371:SF6">
    <property type="entry name" value="MEMBRANE-ASSOCIATED KINASE REGULATOR 6"/>
    <property type="match status" value="1"/>
</dbReference>
<feature type="compositionally biased region" description="Basic and acidic residues" evidence="1">
    <location>
        <begin position="19"/>
        <end position="32"/>
    </location>
</feature>
<sequence>MLTPPLHPSVSIPFEWEEAPGKPRLSADEGTKSGRGASRCLELPPRLSHEGEEVTIMPLGGGRSMSLACTFSFAKKRRRWRFKLGEEEEMGAGGGSVDFSQSLGDIFKREKKAKMRGITRVRSFFDFSTINFNSNL</sequence>
<proteinExistence type="predicted"/>
<evidence type="ECO:0000313" key="2">
    <source>
        <dbReference type="EMBL" id="KAH6822178.1"/>
    </source>
</evidence>
<dbReference type="EMBL" id="SDAM02001444">
    <property type="protein sequence ID" value="KAH6822178.1"/>
    <property type="molecule type" value="Genomic_DNA"/>
</dbReference>
<comment type="caution">
    <text evidence="2">The sequence shown here is derived from an EMBL/GenBank/DDBJ whole genome shotgun (WGS) entry which is preliminary data.</text>
</comment>
<keyword evidence="3" id="KW-1185">Reference proteome</keyword>